<feature type="region of interest" description="Disordered" evidence="9">
    <location>
        <begin position="128"/>
        <end position="179"/>
    </location>
</feature>
<comment type="subcellular location">
    <subcellularLocation>
        <location evidence="1">Cell membrane</location>
        <topology evidence="1">Lipid-anchor</topology>
        <topology evidence="1">GPI-anchor</topology>
    </subcellularLocation>
</comment>
<proteinExistence type="inferred from homology"/>
<evidence type="ECO:0000259" key="11">
    <source>
        <dbReference type="Pfam" id="PF14368"/>
    </source>
</evidence>
<evidence type="ECO:0000313" key="12">
    <source>
        <dbReference type="EMBL" id="WOG96475.1"/>
    </source>
</evidence>
<reference evidence="12" key="2">
    <citation type="submission" date="2022-03" db="EMBL/GenBank/DDBJ databases">
        <title>Draft title - Genomic analysis of global carrot germplasm unveils the trajectory of domestication and the origin of high carotenoid orange carrot.</title>
        <authorList>
            <person name="Iorizzo M."/>
            <person name="Ellison S."/>
            <person name="Senalik D."/>
            <person name="Macko-Podgorni A."/>
            <person name="Grzebelus D."/>
            <person name="Bostan H."/>
            <person name="Rolling W."/>
            <person name="Curaba J."/>
            <person name="Simon P."/>
        </authorList>
    </citation>
    <scope>NUCLEOTIDE SEQUENCE</scope>
    <source>
        <tissue evidence="12">Leaf</tissue>
    </source>
</reference>
<protein>
    <recommendedName>
        <fullName evidence="11">Bifunctional inhibitor/plant lipid transfer protein/seed storage helical domain-containing protein</fullName>
    </recommendedName>
</protein>
<evidence type="ECO:0000256" key="1">
    <source>
        <dbReference type="ARBA" id="ARBA00004609"/>
    </source>
</evidence>
<dbReference type="Pfam" id="PF14368">
    <property type="entry name" value="LTP_2"/>
    <property type="match status" value="1"/>
</dbReference>
<feature type="domain" description="Bifunctional inhibitor/plant lipid transfer protein/seed storage helical" evidence="11">
    <location>
        <begin position="44"/>
        <end position="120"/>
    </location>
</feature>
<keyword evidence="8" id="KW-0449">Lipoprotein</keyword>
<evidence type="ECO:0000256" key="4">
    <source>
        <dbReference type="ARBA" id="ARBA00022622"/>
    </source>
</evidence>
<feature type="signal peptide" evidence="10">
    <location>
        <begin position="1"/>
        <end position="24"/>
    </location>
</feature>
<dbReference type="Gene3D" id="1.10.110.10">
    <property type="entry name" value="Plant lipid-transfer and hydrophobic proteins"/>
    <property type="match status" value="1"/>
</dbReference>
<evidence type="ECO:0000256" key="3">
    <source>
        <dbReference type="ARBA" id="ARBA00022475"/>
    </source>
</evidence>
<accession>A0AAF0WYV9</accession>
<keyword evidence="4" id="KW-0336">GPI-anchor</keyword>
<dbReference type="GO" id="GO:0098552">
    <property type="term" value="C:side of membrane"/>
    <property type="evidence" value="ECO:0007669"/>
    <property type="project" value="UniProtKB-KW"/>
</dbReference>
<dbReference type="CDD" id="cd00010">
    <property type="entry name" value="AAI_LTSS"/>
    <property type="match status" value="1"/>
</dbReference>
<dbReference type="PROSITE" id="PS51257">
    <property type="entry name" value="PROKAR_LIPOPROTEIN"/>
    <property type="match status" value="1"/>
</dbReference>
<evidence type="ECO:0000313" key="13">
    <source>
        <dbReference type="Proteomes" id="UP000077755"/>
    </source>
</evidence>
<evidence type="ECO:0000256" key="5">
    <source>
        <dbReference type="ARBA" id="ARBA00022729"/>
    </source>
</evidence>
<evidence type="ECO:0000256" key="9">
    <source>
        <dbReference type="SAM" id="MobiDB-lite"/>
    </source>
</evidence>
<evidence type="ECO:0000256" key="2">
    <source>
        <dbReference type="ARBA" id="ARBA00009748"/>
    </source>
</evidence>
<dbReference type="AlphaFoldDB" id="A0AAF0WYV9"/>
<gene>
    <name evidence="12" type="ORF">DCAR_0415810</name>
</gene>
<dbReference type="InterPro" id="IPR036312">
    <property type="entry name" value="Bifun_inhib/LTP/seed_sf"/>
</dbReference>
<evidence type="ECO:0000256" key="6">
    <source>
        <dbReference type="ARBA" id="ARBA00023157"/>
    </source>
</evidence>
<feature type="compositionally biased region" description="Acidic residues" evidence="9">
    <location>
        <begin position="159"/>
        <end position="171"/>
    </location>
</feature>
<dbReference type="KEGG" id="dcr:108218288"/>
<feature type="compositionally biased region" description="Low complexity" evidence="9">
    <location>
        <begin position="144"/>
        <end position="158"/>
    </location>
</feature>
<dbReference type="EMBL" id="CP093346">
    <property type="protein sequence ID" value="WOG96475.1"/>
    <property type="molecule type" value="Genomic_DNA"/>
</dbReference>
<dbReference type="InterPro" id="IPR043325">
    <property type="entry name" value="LTSS"/>
</dbReference>
<dbReference type="SUPFAM" id="SSF47699">
    <property type="entry name" value="Bifunctional inhibitor/lipid-transfer protein/seed storage 2S albumin"/>
    <property type="match status" value="1"/>
</dbReference>
<comment type="similarity">
    <text evidence="2">Belongs to the plant LTP family.</text>
</comment>
<feature type="chain" id="PRO_5042146845" description="Bifunctional inhibitor/plant lipid transfer protein/seed storage helical domain-containing protein" evidence="10">
    <location>
        <begin position="25"/>
        <end position="207"/>
    </location>
</feature>
<reference evidence="12" key="1">
    <citation type="journal article" date="2016" name="Nat. Genet.">
        <title>A high-quality carrot genome assembly provides new insights into carotenoid accumulation and asterid genome evolution.</title>
        <authorList>
            <person name="Iorizzo M."/>
            <person name="Ellison S."/>
            <person name="Senalik D."/>
            <person name="Zeng P."/>
            <person name="Satapoomin P."/>
            <person name="Huang J."/>
            <person name="Bowman M."/>
            <person name="Iovene M."/>
            <person name="Sanseverino W."/>
            <person name="Cavagnaro P."/>
            <person name="Yildiz M."/>
            <person name="Macko-Podgorni A."/>
            <person name="Moranska E."/>
            <person name="Grzebelus E."/>
            <person name="Grzebelus D."/>
            <person name="Ashrafi H."/>
            <person name="Zheng Z."/>
            <person name="Cheng S."/>
            <person name="Spooner D."/>
            <person name="Van Deynze A."/>
            <person name="Simon P."/>
        </authorList>
    </citation>
    <scope>NUCLEOTIDE SEQUENCE</scope>
    <source>
        <tissue evidence="12">Leaf</tissue>
    </source>
</reference>
<evidence type="ECO:0000256" key="10">
    <source>
        <dbReference type="SAM" id="SignalP"/>
    </source>
</evidence>
<dbReference type="Proteomes" id="UP000077755">
    <property type="component" value="Chromosome 4"/>
</dbReference>
<keyword evidence="4" id="KW-0472">Membrane</keyword>
<organism evidence="12 13">
    <name type="scientific">Daucus carota subsp. sativus</name>
    <name type="common">Carrot</name>
    <dbReference type="NCBI Taxonomy" id="79200"/>
    <lineage>
        <taxon>Eukaryota</taxon>
        <taxon>Viridiplantae</taxon>
        <taxon>Streptophyta</taxon>
        <taxon>Embryophyta</taxon>
        <taxon>Tracheophyta</taxon>
        <taxon>Spermatophyta</taxon>
        <taxon>Magnoliopsida</taxon>
        <taxon>eudicotyledons</taxon>
        <taxon>Gunneridae</taxon>
        <taxon>Pentapetalae</taxon>
        <taxon>asterids</taxon>
        <taxon>campanulids</taxon>
        <taxon>Apiales</taxon>
        <taxon>Apiaceae</taxon>
        <taxon>Apioideae</taxon>
        <taxon>Scandiceae</taxon>
        <taxon>Daucinae</taxon>
        <taxon>Daucus</taxon>
        <taxon>Daucus sect. Daucus</taxon>
    </lineage>
</organism>
<dbReference type="InterPro" id="IPR016140">
    <property type="entry name" value="Bifunc_inhib/LTP/seed_store"/>
</dbReference>
<dbReference type="GO" id="GO:0005886">
    <property type="term" value="C:plasma membrane"/>
    <property type="evidence" value="ECO:0007669"/>
    <property type="project" value="UniProtKB-SubCell"/>
</dbReference>
<name>A0AAF0WYV9_DAUCS</name>
<keyword evidence="5 10" id="KW-0732">Signal</keyword>
<evidence type="ECO:0000256" key="7">
    <source>
        <dbReference type="ARBA" id="ARBA00023180"/>
    </source>
</evidence>
<sequence>MMENTKLVLVLCILMSSCVTLCVSSSSFDADLGDYLGGMMGGSSVSCMEKLLPCQPFLVPGPAPPPANCCIPLKQLITNDTKCICDTFNNPLVRGSLNVSMDDIMKLPKACNETFDIAVCNATGPAASVEDAKTQSTPGKAKTASLDSESPPAAADSDSSQDGDAEADAAPDADSKASGANAKFVSSIGREYTTSLAFFVAFVLSVY</sequence>
<keyword evidence="7" id="KW-0325">Glycoprotein</keyword>
<keyword evidence="6" id="KW-1015">Disulfide bond</keyword>
<evidence type="ECO:0000256" key="8">
    <source>
        <dbReference type="ARBA" id="ARBA00023288"/>
    </source>
</evidence>
<keyword evidence="13" id="KW-1185">Reference proteome</keyword>
<dbReference type="PANTHER" id="PTHR33044">
    <property type="entry name" value="BIFUNCTIONAL INHIBITOR/LIPID-TRANSFER PROTEIN/SEED STORAGE 2S ALBUMIN SUPERFAMILY PROTEIN-RELATED"/>
    <property type="match status" value="1"/>
</dbReference>
<keyword evidence="3" id="KW-1003">Cell membrane</keyword>